<feature type="transmembrane region" description="Helical" evidence="7">
    <location>
        <begin position="314"/>
        <end position="341"/>
    </location>
</feature>
<protein>
    <submittedName>
        <fullName evidence="10">ABC transporter permease</fullName>
    </submittedName>
</protein>
<feature type="transmembrane region" description="Helical" evidence="7">
    <location>
        <begin position="660"/>
        <end position="681"/>
    </location>
</feature>
<keyword evidence="4 7" id="KW-0812">Transmembrane</keyword>
<dbReference type="GO" id="GO:0098797">
    <property type="term" value="C:plasma membrane protein complex"/>
    <property type="evidence" value="ECO:0007669"/>
    <property type="project" value="TreeGrafter"/>
</dbReference>
<evidence type="ECO:0000256" key="5">
    <source>
        <dbReference type="ARBA" id="ARBA00022989"/>
    </source>
</evidence>
<evidence type="ECO:0000259" key="9">
    <source>
        <dbReference type="Pfam" id="PF12704"/>
    </source>
</evidence>
<dbReference type="AlphaFoldDB" id="A0A101CYV0"/>
<keyword evidence="5 7" id="KW-1133">Transmembrane helix</keyword>
<evidence type="ECO:0000256" key="6">
    <source>
        <dbReference type="ARBA" id="ARBA00023136"/>
    </source>
</evidence>
<dbReference type="EMBL" id="LQBQ01000001">
    <property type="protein sequence ID" value="KUJ85735.1"/>
    <property type="molecule type" value="Genomic_DNA"/>
</dbReference>
<dbReference type="RefSeq" id="WP_068343913.1">
    <property type="nucleotide sequence ID" value="NZ_LQBQ01000001.1"/>
</dbReference>
<keyword evidence="6 7" id="KW-0472">Membrane</keyword>
<comment type="caution">
    <text evidence="10">The sequence shown here is derived from an EMBL/GenBank/DDBJ whole genome shotgun (WGS) entry which is preliminary data.</text>
</comment>
<dbReference type="InterPro" id="IPR051447">
    <property type="entry name" value="Lipoprotein-release_system"/>
</dbReference>
<evidence type="ECO:0000259" key="8">
    <source>
        <dbReference type="Pfam" id="PF02687"/>
    </source>
</evidence>
<evidence type="ECO:0000313" key="10">
    <source>
        <dbReference type="EMBL" id="KUJ85735.1"/>
    </source>
</evidence>
<feature type="transmembrane region" description="Helical" evidence="7">
    <location>
        <begin position="273"/>
        <end position="290"/>
    </location>
</feature>
<feature type="transmembrane region" description="Helical" evidence="7">
    <location>
        <begin position="20"/>
        <end position="43"/>
    </location>
</feature>
<dbReference type="OrthoDB" id="5137249at2"/>
<feature type="domain" description="ABC3 transporter permease C-terminal" evidence="8">
    <location>
        <begin position="661"/>
        <end position="769"/>
    </location>
</feature>
<evidence type="ECO:0000313" key="11">
    <source>
        <dbReference type="Proteomes" id="UP000053791"/>
    </source>
</evidence>
<feature type="domain" description="MacB-like periplasmic core" evidence="9">
    <location>
        <begin position="19"/>
        <end position="234"/>
    </location>
</feature>
<comment type="subcellular location">
    <subcellularLocation>
        <location evidence="1">Cell membrane</location>
        <topology evidence="1">Multi-pass membrane protein</topology>
    </subcellularLocation>
</comment>
<feature type="transmembrane region" description="Helical" evidence="7">
    <location>
        <begin position="702"/>
        <end position="732"/>
    </location>
</feature>
<keyword evidence="3" id="KW-1003">Cell membrane</keyword>
<feature type="transmembrane region" description="Helical" evidence="7">
    <location>
        <begin position="433"/>
        <end position="454"/>
    </location>
</feature>
<evidence type="ECO:0000256" key="4">
    <source>
        <dbReference type="ARBA" id="ARBA00022692"/>
    </source>
</evidence>
<keyword evidence="11" id="KW-1185">Reference proteome</keyword>
<feature type="domain" description="ABC3 transporter permease C-terminal" evidence="8">
    <location>
        <begin position="273"/>
        <end position="386"/>
    </location>
</feature>
<accession>A0A101CYV0</accession>
<evidence type="ECO:0000256" key="7">
    <source>
        <dbReference type="SAM" id="Phobius"/>
    </source>
</evidence>
<proteinExistence type="inferred from homology"/>
<dbReference type="PANTHER" id="PTHR30489:SF0">
    <property type="entry name" value="LIPOPROTEIN-RELEASING SYSTEM TRANSMEMBRANE PROTEIN LOLE"/>
    <property type="match status" value="1"/>
</dbReference>
<dbReference type="STRING" id="1685379.AVO45_01755"/>
<evidence type="ECO:0000256" key="2">
    <source>
        <dbReference type="ARBA" id="ARBA00005236"/>
    </source>
</evidence>
<sequence length="787" mass="84888">MSPLTKKLGRDLWRIKGQAIAIALVIAVGVLMQVMQTGLVASLDETRRAYYERYRLADVFAPVTRAPEWLAADLRGIPGVAAVQTRVVGNALVDLPGIDLPLQAQAVSLPDSGQPRLNDVFLTDGRMFAGDRPGEVVILQSFAKAHGLKPGESLEVTMNGARRSFDIVGFAMSPEFLYTTAPGEVVPDDSRFAVLWMSRTALSAAFDMDGAFNEALISLSRGTEPAAVISAVDRLLDRFGGIGAYALEDLPSDKYIAQEIEGLRQTSATVPPVFMAVAAFLLYIVISRMLQAEREEIGLMKAFGYTNWEVGSHYLQMILVIAVGGAVFGALLGIAAGRALVDVYLLYYKFPFLVFRLAPSSFVIGIGASVLAASAGGLFVLRGVFALTPAVAMRAAPPPDYSRSLHFGKKLSGFLDQPTRMVLRRMTRQPVRMFGAIVGIAAGVALSAAMAAILTSFDEMIELTFDVTDRSDVTVSFIHPIERQSLHDIETMTGVIEVEPVRIVPAILSHGRNSYRGAITGMVEQPRLNRAVDSDTRPIRLRRDGIILSTGLARILAIAPGDWLTVDVREGRRPKVELPVIAVAESLMGSPAYMEISALNRALKEPLRVSGAFLRMDPEHAGQIYRELKDMPMVAGVAPKNDSREALQRMTDQGAGAMRYIMALIAGVITFGVIYNAARVAQAERARDLAGLRVLGFTRGEIAFVLLGELAVVTLLALPLGALGGFGLTFAISAGFSTDLYQIPASFSFASFGQAMVVVLVAALLSGWAVKRDIDRSDLVLALKTRE</sequence>
<dbReference type="Pfam" id="PF02687">
    <property type="entry name" value="FtsX"/>
    <property type="match status" value="2"/>
</dbReference>
<name>A0A101CYV0_9RHOB</name>
<dbReference type="GO" id="GO:0044874">
    <property type="term" value="P:lipoprotein localization to outer membrane"/>
    <property type="evidence" value="ECO:0007669"/>
    <property type="project" value="TreeGrafter"/>
</dbReference>
<evidence type="ECO:0000256" key="1">
    <source>
        <dbReference type="ARBA" id="ARBA00004651"/>
    </source>
</evidence>
<feature type="transmembrane region" description="Helical" evidence="7">
    <location>
        <begin position="353"/>
        <end position="373"/>
    </location>
</feature>
<dbReference type="PANTHER" id="PTHR30489">
    <property type="entry name" value="LIPOPROTEIN-RELEASING SYSTEM TRANSMEMBRANE PROTEIN LOLE"/>
    <property type="match status" value="1"/>
</dbReference>
<gene>
    <name evidence="10" type="ORF">AVO45_01755</name>
</gene>
<dbReference type="Proteomes" id="UP000053791">
    <property type="component" value="Unassembled WGS sequence"/>
</dbReference>
<evidence type="ECO:0000256" key="3">
    <source>
        <dbReference type="ARBA" id="ARBA00022475"/>
    </source>
</evidence>
<feature type="transmembrane region" description="Helical" evidence="7">
    <location>
        <begin position="752"/>
        <end position="770"/>
    </location>
</feature>
<reference evidence="11" key="1">
    <citation type="submission" date="2015-12" db="EMBL/GenBank/DDBJ databases">
        <authorList>
            <person name="Zhang G."/>
            <person name="Stingl U."/>
        </authorList>
    </citation>
    <scope>NUCLEOTIDE SEQUENCE [LARGE SCALE GENOMIC DNA]</scope>
    <source>
        <strain evidence="11">ZGT118</strain>
    </source>
</reference>
<organism evidence="10 11">
    <name type="scientific">Ruegeria marisrubri</name>
    <dbReference type="NCBI Taxonomy" id="1685379"/>
    <lineage>
        <taxon>Bacteria</taxon>
        <taxon>Pseudomonadati</taxon>
        <taxon>Pseudomonadota</taxon>
        <taxon>Alphaproteobacteria</taxon>
        <taxon>Rhodobacterales</taxon>
        <taxon>Roseobacteraceae</taxon>
        <taxon>Ruegeria</taxon>
    </lineage>
</organism>
<dbReference type="InterPro" id="IPR025857">
    <property type="entry name" value="MacB_PCD"/>
</dbReference>
<dbReference type="InterPro" id="IPR003838">
    <property type="entry name" value="ABC3_permease_C"/>
</dbReference>
<comment type="similarity">
    <text evidence="2">Belongs to the ABC-4 integral membrane protein family. LolC/E subfamily.</text>
</comment>
<dbReference type="Pfam" id="PF12704">
    <property type="entry name" value="MacB_PCD"/>
    <property type="match status" value="1"/>
</dbReference>